<dbReference type="Pfam" id="PF01926">
    <property type="entry name" value="MMR_HSR1"/>
    <property type="match status" value="1"/>
</dbReference>
<sequence>LAGPTGAGKSSFLEALSGDKSLGISKNQLEPYTKTVVAYEVQNAFFKLGTSNDDDICLLDSPGFSDSEISEAEIVEMVKQWLADHKANALHNLLYFCSITDIRFPGSRRKTIEMLKSFIKTSSSSEDLTNNGSLTVVTTMWDNVWNERSKERAENKYTELKEDIFKDMISKGAAITRFMNTQLSAFEILEASRAHWGEASGNAYSPYRNKGVTLGRTVYGILLYADLLDRIEKAQKMKAMLELDLIQSKGHEEPELIQMTEASLQANERALSKFKEQLKA</sequence>
<evidence type="ECO:0000313" key="2">
    <source>
        <dbReference type="EMBL" id="PPQ87047.1"/>
    </source>
</evidence>
<dbReference type="GO" id="GO:0005525">
    <property type="term" value="F:GTP binding"/>
    <property type="evidence" value="ECO:0007669"/>
    <property type="project" value="InterPro"/>
</dbReference>
<dbReference type="OrthoDB" id="8954335at2759"/>
<dbReference type="Gene3D" id="3.40.50.300">
    <property type="entry name" value="P-loop containing nucleotide triphosphate hydrolases"/>
    <property type="match status" value="1"/>
</dbReference>
<feature type="domain" description="G" evidence="1">
    <location>
        <begin position="1"/>
        <end position="93"/>
    </location>
</feature>
<protein>
    <recommendedName>
        <fullName evidence="1">G domain-containing protein</fullName>
    </recommendedName>
</protein>
<gene>
    <name evidence="2" type="ORF">CVT24_013060</name>
</gene>
<reference evidence="2 3" key="1">
    <citation type="journal article" date="2018" name="Evol. Lett.">
        <title>Horizontal gene cluster transfer increased hallucinogenic mushroom diversity.</title>
        <authorList>
            <person name="Reynolds H.T."/>
            <person name="Vijayakumar V."/>
            <person name="Gluck-Thaler E."/>
            <person name="Korotkin H.B."/>
            <person name="Matheny P.B."/>
            <person name="Slot J.C."/>
        </authorList>
    </citation>
    <scope>NUCLEOTIDE SEQUENCE [LARGE SCALE GENOMIC DNA]</scope>
    <source>
        <strain evidence="2 3">2629</strain>
    </source>
</reference>
<dbReference type="InParanoid" id="A0A409X8L6"/>
<feature type="non-terminal residue" evidence="2">
    <location>
        <position position="1"/>
    </location>
</feature>
<organism evidence="2 3">
    <name type="scientific">Panaeolus cyanescens</name>
    <dbReference type="NCBI Taxonomy" id="181874"/>
    <lineage>
        <taxon>Eukaryota</taxon>
        <taxon>Fungi</taxon>
        <taxon>Dikarya</taxon>
        <taxon>Basidiomycota</taxon>
        <taxon>Agaricomycotina</taxon>
        <taxon>Agaricomycetes</taxon>
        <taxon>Agaricomycetidae</taxon>
        <taxon>Agaricales</taxon>
        <taxon>Agaricineae</taxon>
        <taxon>Galeropsidaceae</taxon>
        <taxon>Panaeolus</taxon>
    </lineage>
</organism>
<dbReference type="EMBL" id="NHTK01004378">
    <property type="protein sequence ID" value="PPQ87047.1"/>
    <property type="molecule type" value="Genomic_DNA"/>
</dbReference>
<dbReference type="SUPFAM" id="SSF52540">
    <property type="entry name" value="P-loop containing nucleoside triphosphate hydrolases"/>
    <property type="match status" value="1"/>
</dbReference>
<dbReference type="Proteomes" id="UP000284842">
    <property type="component" value="Unassembled WGS sequence"/>
</dbReference>
<dbReference type="AlphaFoldDB" id="A0A409X8L6"/>
<feature type="non-terminal residue" evidence="2">
    <location>
        <position position="280"/>
    </location>
</feature>
<evidence type="ECO:0000259" key="1">
    <source>
        <dbReference type="Pfam" id="PF01926"/>
    </source>
</evidence>
<evidence type="ECO:0000313" key="3">
    <source>
        <dbReference type="Proteomes" id="UP000284842"/>
    </source>
</evidence>
<dbReference type="STRING" id="181874.A0A409X8L6"/>
<name>A0A409X8L6_9AGAR</name>
<accession>A0A409X8L6</accession>
<dbReference type="InterPro" id="IPR027417">
    <property type="entry name" value="P-loop_NTPase"/>
</dbReference>
<keyword evidence="3" id="KW-1185">Reference proteome</keyword>
<comment type="caution">
    <text evidence="2">The sequence shown here is derived from an EMBL/GenBank/DDBJ whole genome shotgun (WGS) entry which is preliminary data.</text>
</comment>
<proteinExistence type="predicted"/>
<dbReference type="InterPro" id="IPR006073">
    <property type="entry name" value="GTP-bd"/>
</dbReference>